<keyword evidence="3" id="KW-1185">Reference proteome</keyword>
<dbReference type="InterPro" id="IPR035177">
    <property type="entry name" value="TssN"/>
</dbReference>
<reference evidence="2 3" key="1">
    <citation type="submission" date="2018-08" db="EMBL/GenBank/DDBJ databases">
        <title>Fibrisoma montanum sp. nov., isolated from Danxia mountain soil.</title>
        <authorList>
            <person name="Huang Y."/>
        </authorList>
    </citation>
    <scope>NUCLEOTIDE SEQUENCE [LARGE SCALE GENOMIC DNA]</scope>
    <source>
        <strain evidence="2 3">HYT19</strain>
    </source>
</reference>
<keyword evidence="1" id="KW-0472">Membrane</keyword>
<protein>
    <submittedName>
        <fullName evidence="2">Uncharacterized protein</fullName>
    </submittedName>
</protein>
<feature type="transmembrane region" description="Helical" evidence="1">
    <location>
        <begin position="69"/>
        <end position="89"/>
    </location>
</feature>
<dbReference type="AlphaFoldDB" id="A0A418MF85"/>
<feature type="transmembrane region" description="Helical" evidence="1">
    <location>
        <begin position="101"/>
        <end position="124"/>
    </location>
</feature>
<name>A0A418MF85_9BACT</name>
<dbReference type="Pfam" id="PF17555">
    <property type="entry name" value="TssN"/>
    <property type="match status" value="1"/>
</dbReference>
<proteinExistence type="predicted"/>
<keyword evidence="1" id="KW-0812">Transmembrane</keyword>
<feature type="transmembrane region" description="Helical" evidence="1">
    <location>
        <begin position="37"/>
        <end position="57"/>
    </location>
</feature>
<gene>
    <name evidence="2" type="ORF">DYU11_09055</name>
</gene>
<feature type="transmembrane region" description="Helical" evidence="1">
    <location>
        <begin position="144"/>
        <end position="164"/>
    </location>
</feature>
<keyword evidence="1" id="KW-1133">Transmembrane helix</keyword>
<comment type="caution">
    <text evidence="2">The sequence shown here is derived from an EMBL/GenBank/DDBJ whole genome shotgun (WGS) entry which is preliminary data.</text>
</comment>
<evidence type="ECO:0000313" key="3">
    <source>
        <dbReference type="Proteomes" id="UP000283523"/>
    </source>
</evidence>
<dbReference type="Proteomes" id="UP000283523">
    <property type="component" value="Unassembled WGS sequence"/>
</dbReference>
<sequence length="298" mass="34091">MALFNINPQSELNSMVSSSVSQARSSVVRNRTIRNTILYLLGTVLIFGLVGYLGHLIVRNLPGDAPGFWGYLTVMIVVLLLGFLNISIMRSAMPSVSPDNYLVGTLITLLIGIVGGISIFVLSFGPKVLGIPDVTELKANVRPLITTMLIFPLPFFISWAHAAYDRIPPKIYKFWQYNPLLQMPNLTDAEFRRTTNVIFVVDIRHGEQNIYDIRSFIPDKMSVGDGFQFSLDEHNEDEPHRKIEVRDPKNPNSQTNLYKWHFYVQKPWYRPNIYIDPTRDCRENFLQNGDRITTRRIG</sequence>
<dbReference type="OrthoDB" id="1024052at2"/>
<organism evidence="2 3">
    <name type="scientific">Fibrisoma montanum</name>
    <dbReference type="NCBI Taxonomy" id="2305895"/>
    <lineage>
        <taxon>Bacteria</taxon>
        <taxon>Pseudomonadati</taxon>
        <taxon>Bacteroidota</taxon>
        <taxon>Cytophagia</taxon>
        <taxon>Cytophagales</taxon>
        <taxon>Spirosomataceae</taxon>
        <taxon>Fibrisoma</taxon>
    </lineage>
</organism>
<dbReference type="EMBL" id="QXED01000002">
    <property type="protein sequence ID" value="RIV25436.1"/>
    <property type="molecule type" value="Genomic_DNA"/>
</dbReference>
<dbReference type="RefSeq" id="WP_119667318.1">
    <property type="nucleotide sequence ID" value="NZ_QXED01000002.1"/>
</dbReference>
<evidence type="ECO:0000313" key="2">
    <source>
        <dbReference type="EMBL" id="RIV25436.1"/>
    </source>
</evidence>
<accession>A0A418MF85</accession>
<evidence type="ECO:0000256" key="1">
    <source>
        <dbReference type="SAM" id="Phobius"/>
    </source>
</evidence>